<dbReference type="RefSeq" id="WP_004618912.1">
    <property type="nucleotide sequence ID" value="NZ_ACXX02000005.1"/>
</dbReference>
<dbReference type="SUPFAM" id="SSF56112">
    <property type="entry name" value="Protein kinase-like (PK-like)"/>
    <property type="match status" value="1"/>
</dbReference>
<name>F1TBR0_9FIRM</name>
<organism evidence="4 5">
    <name type="scientific">Ruminiclostridium papyrosolvens DSM 2782</name>
    <dbReference type="NCBI Taxonomy" id="588581"/>
    <lineage>
        <taxon>Bacteria</taxon>
        <taxon>Bacillati</taxon>
        <taxon>Bacillota</taxon>
        <taxon>Clostridia</taxon>
        <taxon>Eubacteriales</taxon>
        <taxon>Oscillospiraceae</taxon>
        <taxon>Ruminiclostridium</taxon>
    </lineage>
</organism>
<keyword evidence="2" id="KW-1133">Transmembrane helix</keyword>
<dbReference type="OrthoDB" id="9795390at2"/>
<dbReference type="PANTHER" id="PTHR10566">
    <property type="entry name" value="CHAPERONE-ACTIVITY OF BC1 COMPLEX CABC1 -RELATED"/>
    <property type="match status" value="1"/>
</dbReference>
<evidence type="ECO:0000313" key="4">
    <source>
        <dbReference type="EMBL" id="EGD48081.1"/>
    </source>
</evidence>
<dbReference type="eggNOG" id="COG0661">
    <property type="taxonomic scope" value="Bacteria"/>
</dbReference>
<keyword evidence="5" id="KW-1185">Reference proteome</keyword>
<keyword evidence="2" id="KW-0812">Transmembrane</keyword>
<dbReference type="CDD" id="cd05121">
    <property type="entry name" value="ABC1_ADCK3-like"/>
    <property type="match status" value="1"/>
</dbReference>
<dbReference type="Pfam" id="PF03109">
    <property type="entry name" value="ABC1"/>
    <property type="match status" value="1"/>
</dbReference>
<feature type="domain" description="ABC1 atypical kinase-like" evidence="3">
    <location>
        <begin position="96"/>
        <end position="341"/>
    </location>
</feature>
<proteinExistence type="inferred from homology"/>
<protein>
    <submittedName>
        <fullName evidence="4">ABC-1 domain-containing protein</fullName>
    </submittedName>
</protein>
<comment type="similarity">
    <text evidence="1">Belongs to the protein kinase superfamily. ADCK protein kinase family.</text>
</comment>
<accession>F1TBR0</accession>
<dbReference type="STRING" id="588581.Cpap_2768"/>
<evidence type="ECO:0000313" key="5">
    <source>
        <dbReference type="Proteomes" id="UP000003860"/>
    </source>
</evidence>
<dbReference type="InterPro" id="IPR011009">
    <property type="entry name" value="Kinase-like_dom_sf"/>
</dbReference>
<dbReference type="PANTHER" id="PTHR10566:SF113">
    <property type="entry name" value="PROTEIN ACTIVITY OF BC1 COMPLEX KINASE 7, CHLOROPLASTIC"/>
    <property type="match status" value="1"/>
</dbReference>
<dbReference type="InterPro" id="IPR004147">
    <property type="entry name" value="ABC1_dom"/>
</dbReference>
<keyword evidence="2" id="KW-0472">Membrane</keyword>
<evidence type="ECO:0000256" key="2">
    <source>
        <dbReference type="SAM" id="Phobius"/>
    </source>
</evidence>
<dbReference type="Proteomes" id="UP000003860">
    <property type="component" value="Unassembled WGS sequence"/>
</dbReference>
<reference evidence="4" key="1">
    <citation type="submission" date="2009-07" db="EMBL/GenBank/DDBJ databases">
        <authorList>
            <consortium name="US DOE Joint Genome Institute (JGI-PGF)"/>
            <person name="Lucas S."/>
            <person name="Copeland A."/>
            <person name="Lapidus A."/>
            <person name="Glavina del Rio T."/>
            <person name="Tice H."/>
            <person name="Bruce D."/>
            <person name="Goodwin L."/>
            <person name="Pitluck S."/>
            <person name="Larimer F."/>
            <person name="Land M.L."/>
            <person name="Mouttaki H."/>
            <person name="He Z."/>
            <person name="Zhou J."/>
            <person name="Hemme C.L."/>
        </authorList>
    </citation>
    <scope>NUCLEOTIDE SEQUENCE</scope>
    <source>
        <strain evidence="4">DSM 2782</strain>
    </source>
</reference>
<feature type="transmembrane region" description="Helical" evidence="2">
    <location>
        <begin position="501"/>
        <end position="525"/>
    </location>
</feature>
<reference evidence="4" key="2">
    <citation type="submission" date="2011-01" db="EMBL/GenBank/DDBJ databases">
        <title>The Non-contiguous Finished genome of Clostridium papyrosolvens.</title>
        <authorList>
            <person name="Lucas S."/>
            <person name="Copeland A."/>
            <person name="Lapidus A."/>
            <person name="Cheng J.-F."/>
            <person name="Goodwin L."/>
            <person name="Pitluck S."/>
            <person name="Misra M."/>
            <person name="Chertkov O."/>
            <person name="Detter J.C."/>
            <person name="Han C."/>
            <person name="Tapia R."/>
            <person name="Land M."/>
            <person name="Hauser L."/>
            <person name="Kyrpides N."/>
            <person name="Ivanova N."/>
            <person name="Pagani I."/>
            <person name="Mouttaki H."/>
            <person name="He Z."/>
            <person name="Zhou J."/>
            <person name="Hemme C.L."/>
            <person name="Woyke T."/>
        </authorList>
    </citation>
    <scope>NUCLEOTIDE SEQUENCE [LARGE SCALE GENOMIC DNA]</scope>
    <source>
        <strain evidence="4">DSM 2782</strain>
    </source>
</reference>
<dbReference type="EMBL" id="ACXX02000005">
    <property type="protein sequence ID" value="EGD48081.1"/>
    <property type="molecule type" value="Genomic_DNA"/>
</dbReference>
<evidence type="ECO:0000256" key="1">
    <source>
        <dbReference type="ARBA" id="ARBA00009670"/>
    </source>
</evidence>
<comment type="caution">
    <text evidence="4">The sequence shown here is derived from an EMBL/GenBank/DDBJ whole genome shotgun (WGS) entry which is preliminary data.</text>
</comment>
<feature type="transmembrane region" description="Helical" evidence="2">
    <location>
        <begin position="537"/>
        <end position="558"/>
    </location>
</feature>
<dbReference type="InterPro" id="IPR050154">
    <property type="entry name" value="UbiB_kinase"/>
</dbReference>
<gene>
    <name evidence="4" type="ORF">Cpap_2768</name>
</gene>
<evidence type="ECO:0000259" key="3">
    <source>
        <dbReference type="Pfam" id="PF03109"/>
    </source>
</evidence>
<sequence>MVMKKKIHIRRYRQIITVFSKHGFGLLLDQLGIFAHLNLEKSIRNTKIEPGTSKLSKGERLRLSLEELGPTFVKLGQILSTRADIFPVEVVEELKKLQDSVQPFSFSEVKAVIEEDFGDQLKDIYKEFDEKPIAAASISQVHRAKMNSGKQVAVKVQRPGIEQTIHEDLNILKDLAHFIDHHTQYGSLYDCSGMVMDFENVIQNELDFTKEAENLDIFKKNFSKDKGVKVPEVKWIYTTKRVLTMDYIKGIRVDDGKTLEANDIDTWQLANRLATSLCNQILRDGFFHADPHPGNIQVLPEGTIVFLDLGMVGSLNDTRKKMISNFFIGVTSRDSTMVVKSIVDMETMPKRSNMKKFEKDVNRIIEKYLTMPMNEIKVEELLSEILNIAFLNHIKIPREFVLLSKTLVTLQGLLQSLAPDLNALVVAKPIAKKLVSQSISTEEIGREIRRNLWNYKELFNVIPSALLDILGKLEEDDFSVQFEIKDIHNIQKRFERAFNRISFSMVLLAVSIIIAGIIIGSGLSANSGGEMYALNLMVLKTGLGLAGIIIVGLAVSMFKSRR</sequence>
<dbReference type="AlphaFoldDB" id="F1TBR0"/>